<dbReference type="InterPro" id="IPR029052">
    <property type="entry name" value="Metallo-depent_PP-like"/>
</dbReference>
<keyword evidence="6" id="KW-0464">Manganese</keyword>
<evidence type="ECO:0000256" key="4">
    <source>
        <dbReference type="ARBA" id="ARBA00022801"/>
    </source>
</evidence>
<comment type="caution">
    <text evidence="8">The sequence shown here is derived from an EMBL/GenBank/DDBJ whole genome shotgun (WGS) entry which is preliminary data.</text>
</comment>
<dbReference type="Pfam" id="PF00149">
    <property type="entry name" value="Metallophos"/>
    <property type="match status" value="1"/>
</dbReference>
<evidence type="ECO:0000313" key="8">
    <source>
        <dbReference type="EMBL" id="PSK94645.1"/>
    </source>
</evidence>
<keyword evidence="2" id="KW-0997">Cell inner membrane</keyword>
<dbReference type="EMBL" id="PYGD01000001">
    <property type="protein sequence ID" value="PSK94645.1"/>
    <property type="molecule type" value="Genomic_DNA"/>
</dbReference>
<dbReference type="Gene3D" id="3.60.21.10">
    <property type="match status" value="1"/>
</dbReference>
<dbReference type="PANTHER" id="PTHR34990">
    <property type="entry name" value="UDP-2,3-DIACYLGLUCOSAMINE HYDROLASE-RELATED"/>
    <property type="match status" value="1"/>
</dbReference>
<sequence length="257" mass="29974">MQLPPGKKIYFASDFHLGIPDQLTSRKREILLCKWLDEIRADAACIFLVGDIFDVWFEYKNVVPKGFTRFLGKLAELSDAGIRIEAFTGNHDLWMRDYFEKELDIPVHHNPLETEVNGRRFFIAHGDGLGPGDHGYKLLKKVLRNPLAQWLYRRLHPDTGVGVANYFSRKGPKHVNGEKQFLGEEKEWLIVFSKEMLRQKHYDYFIFGHRHLAVQREIAPGSVYINLGDWISFNSYAVFDGVKLELKYYQDPQNNKQ</sequence>
<keyword evidence="1" id="KW-1003">Cell membrane</keyword>
<proteinExistence type="predicted"/>
<evidence type="ECO:0000256" key="5">
    <source>
        <dbReference type="ARBA" id="ARBA00023136"/>
    </source>
</evidence>
<dbReference type="RefSeq" id="WP_106521336.1">
    <property type="nucleotide sequence ID" value="NZ_PYGD01000001.1"/>
</dbReference>
<dbReference type="InterPro" id="IPR043461">
    <property type="entry name" value="LpxH-like"/>
</dbReference>
<keyword evidence="3" id="KW-0479">Metal-binding</keyword>
<gene>
    <name evidence="8" type="ORF">B0I18_101805</name>
</gene>
<dbReference type="GO" id="GO:0009245">
    <property type="term" value="P:lipid A biosynthetic process"/>
    <property type="evidence" value="ECO:0007669"/>
    <property type="project" value="TreeGrafter"/>
</dbReference>
<dbReference type="GO" id="GO:0046872">
    <property type="term" value="F:metal ion binding"/>
    <property type="evidence" value="ECO:0007669"/>
    <property type="project" value="UniProtKB-KW"/>
</dbReference>
<keyword evidence="4 8" id="KW-0378">Hydrolase</keyword>
<evidence type="ECO:0000256" key="3">
    <source>
        <dbReference type="ARBA" id="ARBA00022723"/>
    </source>
</evidence>
<reference evidence="8 9" key="1">
    <citation type="submission" date="2018-03" db="EMBL/GenBank/DDBJ databases">
        <title>Genomic Encyclopedia of Type Strains, Phase III (KMG-III): the genomes of soil and plant-associated and newly described type strains.</title>
        <authorList>
            <person name="Whitman W."/>
        </authorList>
    </citation>
    <scope>NUCLEOTIDE SEQUENCE [LARGE SCALE GENOMIC DNA]</scope>
    <source>
        <strain evidence="8 9">CGMCC 1.12700</strain>
    </source>
</reference>
<evidence type="ECO:0000256" key="2">
    <source>
        <dbReference type="ARBA" id="ARBA00022519"/>
    </source>
</evidence>
<dbReference type="GO" id="GO:0016020">
    <property type="term" value="C:membrane"/>
    <property type="evidence" value="ECO:0007669"/>
    <property type="project" value="GOC"/>
</dbReference>
<dbReference type="GO" id="GO:0008758">
    <property type="term" value="F:UDP-2,3-diacylglucosamine hydrolase activity"/>
    <property type="evidence" value="ECO:0007669"/>
    <property type="project" value="TreeGrafter"/>
</dbReference>
<dbReference type="Proteomes" id="UP000240572">
    <property type="component" value="Unassembled WGS sequence"/>
</dbReference>
<organism evidence="8 9">
    <name type="scientific">Taibaiella chishuiensis</name>
    <dbReference type="NCBI Taxonomy" id="1434707"/>
    <lineage>
        <taxon>Bacteria</taxon>
        <taxon>Pseudomonadati</taxon>
        <taxon>Bacteroidota</taxon>
        <taxon>Chitinophagia</taxon>
        <taxon>Chitinophagales</taxon>
        <taxon>Chitinophagaceae</taxon>
        <taxon>Taibaiella</taxon>
    </lineage>
</organism>
<dbReference type="InterPro" id="IPR004843">
    <property type="entry name" value="Calcineurin-like_PHP"/>
</dbReference>
<dbReference type="PANTHER" id="PTHR34990:SF1">
    <property type="entry name" value="UDP-2,3-DIACYLGLUCOSAMINE HYDROLASE"/>
    <property type="match status" value="1"/>
</dbReference>
<keyword evidence="9" id="KW-1185">Reference proteome</keyword>
<dbReference type="CDD" id="cd07398">
    <property type="entry name" value="MPP_YbbF-LpxH"/>
    <property type="match status" value="1"/>
</dbReference>
<dbReference type="AlphaFoldDB" id="A0A2P8DBU1"/>
<evidence type="ECO:0000259" key="7">
    <source>
        <dbReference type="Pfam" id="PF00149"/>
    </source>
</evidence>
<evidence type="ECO:0000256" key="1">
    <source>
        <dbReference type="ARBA" id="ARBA00022475"/>
    </source>
</evidence>
<dbReference type="OrthoDB" id="9802481at2"/>
<accession>A0A2P8DBU1</accession>
<evidence type="ECO:0000256" key="6">
    <source>
        <dbReference type="ARBA" id="ARBA00023211"/>
    </source>
</evidence>
<feature type="domain" description="Calcineurin-like phosphoesterase" evidence="7">
    <location>
        <begin position="8"/>
        <end position="211"/>
    </location>
</feature>
<dbReference type="SUPFAM" id="SSF56300">
    <property type="entry name" value="Metallo-dependent phosphatases"/>
    <property type="match status" value="1"/>
</dbReference>
<protein>
    <submittedName>
        <fullName evidence="8">UDP-2,3-diacylglucosamine hydrolase</fullName>
    </submittedName>
</protein>
<name>A0A2P8DBU1_9BACT</name>
<keyword evidence="5" id="KW-0472">Membrane</keyword>
<evidence type="ECO:0000313" key="9">
    <source>
        <dbReference type="Proteomes" id="UP000240572"/>
    </source>
</evidence>